<dbReference type="GeneID" id="63751693"/>
<dbReference type="RefSeq" id="XP_040686368.1">
    <property type="nucleotide sequence ID" value="XM_040835845.1"/>
</dbReference>
<protein>
    <submittedName>
        <fullName evidence="1">Uncharacterized protein</fullName>
    </submittedName>
</protein>
<accession>A0A1L9RCQ3</accession>
<organism evidence="1 2">
    <name type="scientific">Aspergillus wentii DTO 134E9</name>
    <dbReference type="NCBI Taxonomy" id="1073089"/>
    <lineage>
        <taxon>Eukaryota</taxon>
        <taxon>Fungi</taxon>
        <taxon>Dikarya</taxon>
        <taxon>Ascomycota</taxon>
        <taxon>Pezizomycotina</taxon>
        <taxon>Eurotiomycetes</taxon>
        <taxon>Eurotiomycetidae</taxon>
        <taxon>Eurotiales</taxon>
        <taxon>Aspergillaceae</taxon>
        <taxon>Aspergillus</taxon>
        <taxon>Aspergillus subgen. Cremei</taxon>
    </lineage>
</organism>
<reference evidence="2" key="1">
    <citation type="journal article" date="2017" name="Genome Biol.">
        <title>Comparative genomics reveals high biological diversity and specific adaptations in the industrially and medically important fungal genus Aspergillus.</title>
        <authorList>
            <person name="de Vries R.P."/>
            <person name="Riley R."/>
            <person name="Wiebenga A."/>
            <person name="Aguilar-Osorio G."/>
            <person name="Amillis S."/>
            <person name="Uchima C.A."/>
            <person name="Anderluh G."/>
            <person name="Asadollahi M."/>
            <person name="Askin M."/>
            <person name="Barry K."/>
            <person name="Battaglia E."/>
            <person name="Bayram O."/>
            <person name="Benocci T."/>
            <person name="Braus-Stromeyer S.A."/>
            <person name="Caldana C."/>
            <person name="Canovas D."/>
            <person name="Cerqueira G.C."/>
            <person name="Chen F."/>
            <person name="Chen W."/>
            <person name="Choi C."/>
            <person name="Clum A."/>
            <person name="Dos Santos R.A."/>
            <person name="Damasio A.R."/>
            <person name="Diallinas G."/>
            <person name="Emri T."/>
            <person name="Fekete E."/>
            <person name="Flipphi M."/>
            <person name="Freyberg S."/>
            <person name="Gallo A."/>
            <person name="Gournas C."/>
            <person name="Habgood R."/>
            <person name="Hainaut M."/>
            <person name="Harispe M.L."/>
            <person name="Henrissat B."/>
            <person name="Hilden K.S."/>
            <person name="Hope R."/>
            <person name="Hossain A."/>
            <person name="Karabika E."/>
            <person name="Karaffa L."/>
            <person name="Karanyi Z."/>
            <person name="Krasevec N."/>
            <person name="Kuo A."/>
            <person name="Kusch H."/>
            <person name="LaButti K."/>
            <person name="Lagendijk E.L."/>
            <person name="Lapidus A."/>
            <person name="Levasseur A."/>
            <person name="Lindquist E."/>
            <person name="Lipzen A."/>
            <person name="Logrieco A.F."/>
            <person name="MacCabe A."/>
            <person name="Maekelae M.R."/>
            <person name="Malavazi I."/>
            <person name="Melin P."/>
            <person name="Meyer V."/>
            <person name="Mielnichuk N."/>
            <person name="Miskei M."/>
            <person name="Molnar A.P."/>
            <person name="Mule G."/>
            <person name="Ngan C.Y."/>
            <person name="Orejas M."/>
            <person name="Orosz E."/>
            <person name="Ouedraogo J.P."/>
            <person name="Overkamp K.M."/>
            <person name="Park H.-S."/>
            <person name="Perrone G."/>
            <person name="Piumi F."/>
            <person name="Punt P.J."/>
            <person name="Ram A.F."/>
            <person name="Ramon A."/>
            <person name="Rauscher S."/>
            <person name="Record E."/>
            <person name="Riano-Pachon D.M."/>
            <person name="Robert V."/>
            <person name="Roehrig J."/>
            <person name="Ruller R."/>
            <person name="Salamov A."/>
            <person name="Salih N.S."/>
            <person name="Samson R.A."/>
            <person name="Sandor E."/>
            <person name="Sanguinetti M."/>
            <person name="Schuetze T."/>
            <person name="Sepcic K."/>
            <person name="Shelest E."/>
            <person name="Sherlock G."/>
            <person name="Sophianopoulou V."/>
            <person name="Squina F.M."/>
            <person name="Sun H."/>
            <person name="Susca A."/>
            <person name="Todd R.B."/>
            <person name="Tsang A."/>
            <person name="Unkles S.E."/>
            <person name="van de Wiele N."/>
            <person name="van Rossen-Uffink D."/>
            <person name="Oliveira J.V."/>
            <person name="Vesth T.C."/>
            <person name="Visser J."/>
            <person name="Yu J.-H."/>
            <person name="Zhou M."/>
            <person name="Andersen M.R."/>
            <person name="Archer D.B."/>
            <person name="Baker S.E."/>
            <person name="Benoit I."/>
            <person name="Brakhage A.A."/>
            <person name="Braus G.H."/>
            <person name="Fischer R."/>
            <person name="Frisvad J.C."/>
            <person name="Goldman G.H."/>
            <person name="Houbraken J."/>
            <person name="Oakley B."/>
            <person name="Pocsi I."/>
            <person name="Scazzocchio C."/>
            <person name="Seiboth B."/>
            <person name="vanKuyk P.A."/>
            <person name="Wortman J."/>
            <person name="Dyer P.S."/>
            <person name="Grigoriev I.V."/>
        </authorList>
    </citation>
    <scope>NUCLEOTIDE SEQUENCE [LARGE SCALE GENOMIC DNA]</scope>
    <source>
        <strain evidence="2">DTO 134E9</strain>
    </source>
</reference>
<sequence length="61" mass="7167">MAMPSVWKKELKFKVATGCGSDLESSLLSKNFDYFCKIIGDGLFNYRICILLWCLNERQWR</sequence>
<dbReference type="Proteomes" id="UP000184383">
    <property type="component" value="Unassembled WGS sequence"/>
</dbReference>
<evidence type="ECO:0000313" key="2">
    <source>
        <dbReference type="Proteomes" id="UP000184383"/>
    </source>
</evidence>
<name>A0A1L9RCQ3_ASPWE</name>
<dbReference type="VEuPathDB" id="FungiDB:ASPWEDRAFT_42701"/>
<keyword evidence="2" id="KW-1185">Reference proteome</keyword>
<dbReference type="EMBL" id="KV878214">
    <property type="protein sequence ID" value="OJJ32691.1"/>
    <property type="molecule type" value="Genomic_DNA"/>
</dbReference>
<evidence type="ECO:0000313" key="1">
    <source>
        <dbReference type="EMBL" id="OJJ32691.1"/>
    </source>
</evidence>
<proteinExistence type="predicted"/>
<dbReference type="AlphaFoldDB" id="A0A1L9RCQ3"/>
<gene>
    <name evidence="1" type="ORF">ASPWEDRAFT_42701</name>
</gene>